<evidence type="ECO:0000313" key="1">
    <source>
        <dbReference type="EMBL" id="NIZ40803.1"/>
    </source>
</evidence>
<dbReference type="InterPro" id="IPR015424">
    <property type="entry name" value="PyrdxlP-dep_Trfase"/>
</dbReference>
<gene>
    <name evidence="1" type="ORF">HCT14_04700</name>
</gene>
<dbReference type="InterPro" id="IPR015422">
    <property type="entry name" value="PyrdxlP-dep_Trfase_small"/>
</dbReference>
<comment type="caution">
    <text evidence="1">The sequence shown here is derived from an EMBL/GenBank/DDBJ whole genome shotgun (WGS) entry which is preliminary data.</text>
</comment>
<organism evidence="1 2">
    <name type="scientific">Entomospira entomophila</name>
    <dbReference type="NCBI Taxonomy" id="2719988"/>
    <lineage>
        <taxon>Bacteria</taxon>
        <taxon>Pseudomonadati</taxon>
        <taxon>Spirochaetota</taxon>
        <taxon>Spirochaetia</taxon>
        <taxon>Spirochaetales</taxon>
        <taxon>Spirochaetaceae</taxon>
        <taxon>Entomospira</taxon>
    </lineage>
</organism>
<dbReference type="AlphaFoldDB" id="A0A968G908"/>
<accession>A0A968G908</accession>
<keyword evidence="2" id="KW-1185">Reference proteome</keyword>
<name>A0A968G908_9SPIO</name>
<sequence length="250" mass="28750">MQNTNQTQSLLAHLPPIKRVRGGYLYDTQNRRYLDLWLHNGTLLQGHNDSGSIKLMKNTLSQTALMPYPNIWHERLMKTLQTQYQAKHIYIIEGDSHQAVTPFSEPWKNSNTGYYYLRAGYPLPSHLRVAKLALTLSGYHIILAFTDDTYLAERKTVLPAYLARTALKQLSLFTHTTIKTIEPASHQTPNWDHYGSYFQSSLHPENYRNAFLEALQQGILLPPGIEYTGMYISSLFSEGQQQQISKILHQ</sequence>
<evidence type="ECO:0000313" key="2">
    <source>
        <dbReference type="Proteomes" id="UP000711995"/>
    </source>
</evidence>
<dbReference type="EMBL" id="JAATLJ010000001">
    <property type="protein sequence ID" value="NIZ40803.1"/>
    <property type="molecule type" value="Genomic_DNA"/>
</dbReference>
<protein>
    <submittedName>
        <fullName evidence="1">Uncharacterized protein</fullName>
    </submittedName>
</protein>
<dbReference type="Gene3D" id="3.90.1150.10">
    <property type="entry name" value="Aspartate Aminotransferase, domain 1"/>
    <property type="match status" value="1"/>
</dbReference>
<dbReference type="Proteomes" id="UP000711995">
    <property type="component" value="Unassembled WGS sequence"/>
</dbReference>
<dbReference type="SUPFAM" id="SSF53383">
    <property type="entry name" value="PLP-dependent transferases"/>
    <property type="match status" value="1"/>
</dbReference>
<dbReference type="RefSeq" id="WP_167700382.1">
    <property type="nucleotide sequence ID" value="NZ_CP118174.1"/>
</dbReference>
<proteinExistence type="predicted"/>
<reference evidence="1 2" key="1">
    <citation type="submission" date="2020-03" db="EMBL/GenBank/DDBJ databases">
        <title>Spirochaetal bacteria isolated from arthropods constitute a novel genus Entomospira genus novum within the order Spirochaetales.</title>
        <authorList>
            <person name="Grana-Miraglia L."/>
            <person name="Sikutova S."/>
            <person name="Fingerle V."/>
            <person name="Sing A."/>
            <person name="Castillo-Ramirez S."/>
            <person name="Margos G."/>
            <person name="Rudolf I."/>
        </authorList>
    </citation>
    <scope>NUCLEOTIDE SEQUENCE [LARGE SCALE GENOMIC DNA]</scope>
    <source>
        <strain evidence="1 2">BR193</strain>
    </source>
</reference>